<evidence type="ECO:0000256" key="1">
    <source>
        <dbReference type="SAM" id="MobiDB-lite"/>
    </source>
</evidence>
<accession>A0A2H3B0N2</accession>
<protein>
    <submittedName>
        <fullName evidence="2">Uncharacterized protein</fullName>
    </submittedName>
</protein>
<sequence length="112" mass="12237">MCTKGSTIGSPQRQSKNPKIIKTSMLDLRISKYPPQKRRSPRKDIHGSATLTPEYLASTLEFMQHPSSTTSHQPCRSTTFASASGTSQPIATARHPTILPPPVLSIYHGAHT</sequence>
<name>A0A2H3B0N2_9AGAR</name>
<dbReference type="EMBL" id="KZ293502">
    <property type="protein sequence ID" value="PBK59558.1"/>
    <property type="molecule type" value="Genomic_DNA"/>
</dbReference>
<feature type="compositionally biased region" description="Polar residues" evidence="1">
    <location>
        <begin position="65"/>
        <end position="90"/>
    </location>
</feature>
<gene>
    <name evidence="2" type="ORF">ARMSODRAFT_776685</name>
</gene>
<reference evidence="3" key="1">
    <citation type="journal article" date="2017" name="Nat. Ecol. Evol.">
        <title>Genome expansion and lineage-specific genetic innovations in the forest pathogenic fungi Armillaria.</title>
        <authorList>
            <person name="Sipos G."/>
            <person name="Prasanna A.N."/>
            <person name="Walter M.C."/>
            <person name="O'Connor E."/>
            <person name="Balint B."/>
            <person name="Krizsan K."/>
            <person name="Kiss B."/>
            <person name="Hess J."/>
            <person name="Varga T."/>
            <person name="Slot J."/>
            <person name="Riley R."/>
            <person name="Boka B."/>
            <person name="Rigling D."/>
            <person name="Barry K."/>
            <person name="Lee J."/>
            <person name="Mihaltcheva S."/>
            <person name="LaButti K."/>
            <person name="Lipzen A."/>
            <person name="Waldron R."/>
            <person name="Moloney N.M."/>
            <person name="Sperisen C."/>
            <person name="Kredics L."/>
            <person name="Vagvoelgyi C."/>
            <person name="Patrignani A."/>
            <person name="Fitzpatrick D."/>
            <person name="Nagy I."/>
            <person name="Doyle S."/>
            <person name="Anderson J.B."/>
            <person name="Grigoriev I.V."/>
            <person name="Gueldener U."/>
            <person name="Muensterkoetter M."/>
            <person name="Nagy L.G."/>
        </authorList>
    </citation>
    <scope>NUCLEOTIDE SEQUENCE [LARGE SCALE GENOMIC DNA]</scope>
    <source>
        <strain evidence="3">28-4</strain>
    </source>
</reference>
<evidence type="ECO:0000313" key="3">
    <source>
        <dbReference type="Proteomes" id="UP000218334"/>
    </source>
</evidence>
<keyword evidence="3" id="KW-1185">Reference proteome</keyword>
<organism evidence="2 3">
    <name type="scientific">Armillaria solidipes</name>
    <dbReference type="NCBI Taxonomy" id="1076256"/>
    <lineage>
        <taxon>Eukaryota</taxon>
        <taxon>Fungi</taxon>
        <taxon>Dikarya</taxon>
        <taxon>Basidiomycota</taxon>
        <taxon>Agaricomycotina</taxon>
        <taxon>Agaricomycetes</taxon>
        <taxon>Agaricomycetidae</taxon>
        <taxon>Agaricales</taxon>
        <taxon>Marasmiineae</taxon>
        <taxon>Physalacriaceae</taxon>
        <taxon>Armillaria</taxon>
    </lineage>
</organism>
<dbReference type="AlphaFoldDB" id="A0A2H3B0N2"/>
<feature type="region of interest" description="Disordered" evidence="1">
    <location>
        <begin position="1"/>
        <end position="23"/>
    </location>
</feature>
<feature type="compositionally biased region" description="Polar residues" evidence="1">
    <location>
        <begin position="1"/>
        <end position="17"/>
    </location>
</feature>
<feature type="region of interest" description="Disordered" evidence="1">
    <location>
        <begin position="31"/>
        <end position="50"/>
    </location>
</feature>
<feature type="region of interest" description="Disordered" evidence="1">
    <location>
        <begin position="64"/>
        <end position="112"/>
    </location>
</feature>
<dbReference type="Proteomes" id="UP000218334">
    <property type="component" value="Unassembled WGS sequence"/>
</dbReference>
<evidence type="ECO:0000313" key="2">
    <source>
        <dbReference type="EMBL" id="PBK59558.1"/>
    </source>
</evidence>
<proteinExistence type="predicted"/>